<keyword evidence="1" id="KW-0472">Membrane</keyword>
<feature type="transmembrane region" description="Helical" evidence="1">
    <location>
        <begin position="90"/>
        <end position="108"/>
    </location>
</feature>
<evidence type="ECO:0000313" key="3">
    <source>
        <dbReference type="Proteomes" id="UP000006546"/>
    </source>
</evidence>
<dbReference type="GO" id="GO:0004143">
    <property type="term" value="F:ATP-dependent diacylglycerol kinase activity"/>
    <property type="evidence" value="ECO:0007669"/>
    <property type="project" value="InterPro"/>
</dbReference>
<dbReference type="InterPro" id="IPR037997">
    <property type="entry name" value="Dgk1-like"/>
</dbReference>
<name>F4LPT3_TREBD</name>
<dbReference type="EMBL" id="CP002696">
    <property type="protein sequence ID" value="AEE16025.1"/>
    <property type="molecule type" value="Genomic_DNA"/>
</dbReference>
<organism evidence="2 3">
    <name type="scientific">Treponema brennaborense (strain DSM 12168 / CIP 105900 / DD5/3)</name>
    <dbReference type="NCBI Taxonomy" id="906968"/>
    <lineage>
        <taxon>Bacteria</taxon>
        <taxon>Pseudomonadati</taxon>
        <taxon>Spirochaetota</taxon>
        <taxon>Spirochaetia</taxon>
        <taxon>Spirochaetales</taxon>
        <taxon>Treponemataceae</taxon>
        <taxon>Treponema</taxon>
    </lineage>
</organism>
<proteinExistence type="predicted"/>
<keyword evidence="2" id="KW-0808">Transferase</keyword>
<dbReference type="PANTHER" id="PTHR31303:SF1">
    <property type="entry name" value="CTP-DEPENDENT DIACYLGLYCEROL KINASE 1"/>
    <property type="match status" value="1"/>
</dbReference>
<dbReference type="Proteomes" id="UP000006546">
    <property type="component" value="Chromosome"/>
</dbReference>
<feature type="transmembrane region" description="Helical" evidence="1">
    <location>
        <begin position="114"/>
        <end position="134"/>
    </location>
</feature>
<keyword evidence="2" id="KW-0548">Nucleotidyltransferase</keyword>
<keyword evidence="3" id="KW-1185">Reference proteome</keyword>
<feature type="transmembrane region" description="Helical" evidence="1">
    <location>
        <begin position="43"/>
        <end position="61"/>
    </location>
</feature>
<evidence type="ECO:0000313" key="2">
    <source>
        <dbReference type="EMBL" id="AEE16025.1"/>
    </source>
</evidence>
<keyword evidence="1" id="KW-0812">Transmembrane</keyword>
<evidence type="ECO:0000256" key="1">
    <source>
        <dbReference type="SAM" id="Phobius"/>
    </source>
</evidence>
<feature type="transmembrane region" description="Helical" evidence="1">
    <location>
        <begin position="146"/>
        <end position="164"/>
    </location>
</feature>
<protein>
    <submittedName>
        <fullName evidence="2">Phosphatidate cytidylyltransferase</fullName>
    </submittedName>
</protein>
<dbReference type="OrthoDB" id="9813239at2"/>
<reference evidence="3" key="1">
    <citation type="submission" date="2011-04" db="EMBL/GenBank/DDBJ databases">
        <title>The complete genome of Treponema brennaborense DSM 12168.</title>
        <authorList>
            <person name="Lucas S."/>
            <person name="Han J."/>
            <person name="Lapidus A."/>
            <person name="Bruce D."/>
            <person name="Goodwin L."/>
            <person name="Pitluck S."/>
            <person name="Peters L."/>
            <person name="Kyrpides N."/>
            <person name="Mavromatis K."/>
            <person name="Ivanova N."/>
            <person name="Mikhailova N."/>
            <person name="Pagani I."/>
            <person name="Teshima H."/>
            <person name="Detter J.C."/>
            <person name="Tapia R."/>
            <person name="Han C."/>
            <person name="Land M."/>
            <person name="Hauser L."/>
            <person name="Markowitz V."/>
            <person name="Cheng J.-F."/>
            <person name="Hugenholtz P."/>
            <person name="Woyke T."/>
            <person name="Wu D."/>
            <person name="Gronow S."/>
            <person name="Wellnitz S."/>
            <person name="Brambilla E."/>
            <person name="Klenk H.-P."/>
            <person name="Eisen J.A."/>
        </authorList>
    </citation>
    <scope>NUCLEOTIDE SEQUENCE [LARGE SCALE GENOMIC DNA]</scope>
    <source>
        <strain evidence="3">DSM 12168 / CIP 105900 / DD5/3</strain>
    </source>
</reference>
<sequence length="208" mass="22265">MEQWFCYKEGVEWQKHMNELLKEVFRKSIHICTAFVPLLLHAAYLPVMVLLGCALIGYCIAEALRCRGITVPLVSAITAAAARKRDENRFVLGPATLAFGVLCAALLFEPAPAAVGIFALAFGDGLASLVGKFCGRIKIPGSAGKTVAGSLTCFTAIFCSTFAVTRRADAALGVALAGMLIEVLPLKDFDNVLIPVLLGALAQFYFHI</sequence>
<dbReference type="KEGG" id="tbe:Trebr_0582"/>
<dbReference type="eggNOG" id="COG0170">
    <property type="taxonomic scope" value="Bacteria"/>
</dbReference>
<dbReference type="AlphaFoldDB" id="F4LPT3"/>
<dbReference type="GO" id="GO:0016779">
    <property type="term" value="F:nucleotidyltransferase activity"/>
    <property type="evidence" value="ECO:0007669"/>
    <property type="project" value="UniProtKB-KW"/>
</dbReference>
<dbReference type="HOGENOM" id="CLU_031477_4_0_12"/>
<dbReference type="PANTHER" id="PTHR31303">
    <property type="entry name" value="CTP-DEPENDENT DIACYLGLYCEROL KINASE 1"/>
    <property type="match status" value="1"/>
</dbReference>
<dbReference type="STRING" id="906968.Trebr_0582"/>
<gene>
    <name evidence="2" type="ordered locus">Trebr_0582</name>
</gene>
<keyword evidence="1" id="KW-1133">Transmembrane helix</keyword>
<accession>F4LPT3</accession>